<dbReference type="PANTHER" id="PTHR43791:SF36">
    <property type="entry name" value="TRANSPORTER, PUTATIVE (AFU_ORTHOLOGUE AFUA_6G08340)-RELATED"/>
    <property type="match status" value="1"/>
</dbReference>
<keyword evidence="2" id="KW-0813">Transport</keyword>
<dbReference type="InterPro" id="IPR020846">
    <property type="entry name" value="MFS_dom"/>
</dbReference>
<dbReference type="SUPFAM" id="SSF103473">
    <property type="entry name" value="MFS general substrate transporter"/>
    <property type="match status" value="1"/>
</dbReference>
<dbReference type="Proteomes" id="UP000219167">
    <property type="component" value="Unassembled WGS sequence"/>
</dbReference>
<name>A0A285V6S5_9HYPH</name>
<keyword evidence="9" id="KW-1185">Reference proteome</keyword>
<dbReference type="OrthoDB" id="9773957at2"/>
<proteinExistence type="predicted"/>
<dbReference type="FunFam" id="1.20.1250.20:FF:000018">
    <property type="entry name" value="MFS transporter permease"/>
    <property type="match status" value="1"/>
</dbReference>
<feature type="transmembrane region" description="Helical" evidence="6">
    <location>
        <begin position="287"/>
        <end position="307"/>
    </location>
</feature>
<dbReference type="PROSITE" id="PS50850">
    <property type="entry name" value="MFS"/>
    <property type="match status" value="1"/>
</dbReference>
<sequence>MSVNLPAGGTASAPGDLDATYQKVFWRLIPILMILWVLAWIDRVNVSFAKLQMMEELQFSDAVYGLGAGIFYIGYLVFEVPSNLLLQKIGARKTIARIAIGWGVICMLMAHATTPALFYTLRFLLGAFEAGFFPGVIMYLTLWFPTERRAKVFGIFMSSVALSGVIGGPLAGSIMTHLHGYLGTSGWQWLFLLEGMPTVLIGLFVLKYLTDKVEDAHWLTTKERLELRADLDRDSKSLGERQHSFALVLRDRRLWIFTAVYFLVIVMNATAAFWGPTIVREAGFDNIATIGWIISGVSLCGSAAMIFNGLMADRTQRPLAQCVGSIVVGGLAFVALAMPIHDNALLTIAAFAFALAGAYGAIPVFWQMPNKLFAGTAAAAGIAIINSFGNLGGFLAPYGLGLLKTETGSVASGLLTVGVLGLSAALVLVLAVQRFMNIEAQTMPPESVSRL</sequence>
<evidence type="ECO:0000313" key="9">
    <source>
        <dbReference type="Proteomes" id="UP000219167"/>
    </source>
</evidence>
<gene>
    <name evidence="8" type="ORF">SAMN05892877_14411</name>
</gene>
<feature type="transmembrane region" description="Helical" evidence="6">
    <location>
        <begin position="62"/>
        <end position="86"/>
    </location>
</feature>
<dbReference type="GO" id="GO:0016020">
    <property type="term" value="C:membrane"/>
    <property type="evidence" value="ECO:0007669"/>
    <property type="project" value="UniProtKB-SubCell"/>
</dbReference>
<feature type="transmembrane region" description="Helical" evidence="6">
    <location>
        <begin position="152"/>
        <end position="175"/>
    </location>
</feature>
<evidence type="ECO:0000256" key="1">
    <source>
        <dbReference type="ARBA" id="ARBA00004141"/>
    </source>
</evidence>
<feature type="transmembrane region" description="Helical" evidence="6">
    <location>
        <begin position="372"/>
        <end position="398"/>
    </location>
</feature>
<dbReference type="Pfam" id="PF07690">
    <property type="entry name" value="MFS_1"/>
    <property type="match status" value="1"/>
</dbReference>
<evidence type="ECO:0000259" key="7">
    <source>
        <dbReference type="PROSITE" id="PS50850"/>
    </source>
</evidence>
<feature type="transmembrane region" description="Helical" evidence="6">
    <location>
        <begin position="98"/>
        <end position="118"/>
    </location>
</feature>
<dbReference type="InterPro" id="IPR011701">
    <property type="entry name" value="MFS"/>
</dbReference>
<feature type="domain" description="Major facilitator superfamily (MFS) profile" evidence="7">
    <location>
        <begin position="28"/>
        <end position="436"/>
    </location>
</feature>
<evidence type="ECO:0000256" key="3">
    <source>
        <dbReference type="ARBA" id="ARBA00022692"/>
    </source>
</evidence>
<evidence type="ECO:0000313" key="8">
    <source>
        <dbReference type="EMBL" id="SOC48231.1"/>
    </source>
</evidence>
<feature type="transmembrane region" description="Helical" evidence="6">
    <location>
        <begin position="254"/>
        <end position="275"/>
    </location>
</feature>
<dbReference type="Gene3D" id="1.20.1250.20">
    <property type="entry name" value="MFS general substrate transporter like domains"/>
    <property type="match status" value="2"/>
</dbReference>
<feature type="transmembrane region" description="Helical" evidence="6">
    <location>
        <begin position="344"/>
        <end position="365"/>
    </location>
</feature>
<dbReference type="InterPro" id="IPR036259">
    <property type="entry name" value="MFS_trans_sf"/>
</dbReference>
<feature type="transmembrane region" description="Helical" evidence="6">
    <location>
        <begin position="124"/>
        <end position="145"/>
    </location>
</feature>
<feature type="transmembrane region" description="Helical" evidence="6">
    <location>
        <begin position="319"/>
        <end position="338"/>
    </location>
</feature>
<reference evidence="8 9" key="1">
    <citation type="submission" date="2017-08" db="EMBL/GenBank/DDBJ databases">
        <authorList>
            <person name="de Groot N.N."/>
        </authorList>
    </citation>
    <scope>NUCLEOTIDE SEQUENCE [LARGE SCALE GENOMIC DNA]</scope>
    <source>
        <strain evidence="8 9">JC85</strain>
    </source>
</reference>
<keyword evidence="5 6" id="KW-0472">Membrane</keyword>
<evidence type="ECO:0000256" key="4">
    <source>
        <dbReference type="ARBA" id="ARBA00022989"/>
    </source>
</evidence>
<keyword evidence="3 6" id="KW-0812">Transmembrane</keyword>
<feature type="transmembrane region" description="Helical" evidence="6">
    <location>
        <begin position="24"/>
        <end position="42"/>
    </location>
</feature>
<evidence type="ECO:0000256" key="5">
    <source>
        <dbReference type="ARBA" id="ARBA00023136"/>
    </source>
</evidence>
<feature type="transmembrane region" description="Helical" evidence="6">
    <location>
        <begin position="187"/>
        <end position="209"/>
    </location>
</feature>
<feature type="transmembrane region" description="Helical" evidence="6">
    <location>
        <begin position="410"/>
        <end position="432"/>
    </location>
</feature>
<protein>
    <submittedName>
        <fullName evidence="8">Sugar phosphate permease</fullName>
    </submittedName>
</protein>
<evidence type="ECO:0000256" key="2">
    <source>
        <dbReference type="ARBA" id="ARBA00022448"/>
    </source>
</evidence>
<dbReference type="AlphaFoldDB" id="A0A285V6S5"/>
<dbReference type="EMBL" id="OBQD01000044">
    <property type="protein sequence ID" value="SOC48231.1"/>
    <property type="molecule type" value="Genomic_DNA"/>
</dbReference>
<dbReference type="RefSeq" id="WP_097143368.1">
    <property type="nucleotide sequence ID" value="NZ_OBQD01000044.1"/>
</dbReference>
<accession>A0A285V6S5</accession>
<evidence type="ECO:0000256" key="6">
    <source>
        <dbReference type="SAM" id="Phobius"/>
    </source>
</evidence>
<dbReference type="PANTHER" id="PTHR43791">
    <property type="entry name" value="PERMEASE-RELATED"/>
    <property type="match status" value="1"/>
</dbReference>
<organism evidence="8 9">
    <name type="scientific">Rhizobium subbaraonis</name>
    <dbReference type="NCBI Taxonomy" id="908946"/>
    <lineage>
        <taxon>Bacteria</taxon>
        <taxon>Pseudomonadati</taxon>
        <taxon>Pseudomonadota</taxon>
        <taxon>Alphaproteobacteria</taxon>
        <taxon>Hyphomicrobiales</taxon>
        <taxon>Rhizobiaceae</taxon>
        <taxon>Rhizobium/Agrobacterium group</taxon>
        <taxon>Rhizobium</taxon>
    </lineage>
</organism>
<dbReference type="CDD" id="cd17319">
    <property type="entry name" value="MFS_ExuT_GudP_like"/>
    <property type="match status" value="1"/>
</dbReference>
<dbReference type="GO" id="GO:0022857">
    <property type="term" value="F:transmembrane transporter activity"/>
    <property type="evidence" value="ECO:0007669"/>
    <property type="project" value="InterPro"/>
</dbReference>
<keyword evidence="4 6" id="KW-1133">Transmembrane helix</keyword>
<comment type="subcellular location">
    <subcellularLocation>
        <location evidence="1">Membrane</location>
        <topology evidence="1">Multi-pass membrane protein</topology>
    </subcellularLocation>
</comment>